<dbReference type="Proteomes" id="UP000273643">
    <property type="component" value="Unassembled WGS sequence"/>
</dbReference>
<dbReference type="Gene3D" id="1.10.530.10">
    <property type="match status" value="1"/>
</dbReference>
<dbReference type="GO" id="GO:0008933">
    <property type="term" value="F:peptidoglycan lytic transglycosylase activity"/>
    <property type="evidence" value="ECO:0007669"/>
    <property type="project" value="TreeGrafter"/>
</dbReference>
<organism evidence="4 5">
    <name type="scientific">Marinimicrobium koreense</name>
    <dbReference type="NCBI Taxonomy" id="306545"/>
    <lineage>
        <taxon>Bacteria</taxon>
        <taxon>Pseudomonadati</taxon>
        <taxon>Pseudomonadota</taxon>
        <taxon>Gammaproteobacteria</taxon>
        <taxon>Cellvibrionales</taxon>
        <taxon>Cellvibrionaceae</taxon>
        <taxon>Marinimicrobium</taxon>
    </lineage>
</organism>
<dbReference type="InterPro" id="IPR023346">
    <property type="entry name" value="Lysozyme-like_dom_sf"/>
</dbReference>
<dbReference type="AlphaFoldDB" id="A0A3N1NPJ9"/>
<accession>A0A3N1NPJ9</accession>
<gene>
    <name evidence="4" type="ORF">EDC38_1399</name>
</gene>
<sequence length="399" mass="44727">MYWGSLLLTGAIALSASAPSQAMSQEGFAQCIERFSQEAKTQGLDSAIVRDSLANLKWVDRVIELDRRQPEFTTPFSDYLSRRVTDQRVADGRRLLREHRDLLARVEREYGVPAPYLVAFWGLETNFGRYFGKMSVLDSLATLACDERRSTYFTRELMSALRIVDEGAIAPERMEGSWAGAMGHVQFMPSVFIRHAVDYDNDGKRDLWNSLPDAMASAANFLSSMGWDDEYRWGREVRLPENFPYLEAGLKQRRPLSEWHEVGIRQTNGTTLPSADIEAALLVPSGHRGPAFLVYDNFKVIMGWNQSEYYALAVGHMADRIAGAGKLSRTPPEDSPRLNRDQVMAIQEKLNAEGHEAGKVDGIWGPATRQALSQFQSERDLVPDGFPDSNTLSALGIDL</sequence>
<dbReference type="Pfam" id="PF13406">
    <property type="entry name" value="SLT_2"/>
    <property type="match status" value="1"/>
</dbReference>
<evidence type="ECO:0000259" key="2">
    <source>
        <dbReference type="Pfam" id="PF01471"/>
    </source>
</evidence>
<keyword evidence="5" id="KW-1185">Reference proteome</keyword>
<evidence type="ECO:0000259" key="3">
    <source>
        <dbReference type="Pfam" id="PF13406"/>
    </source>
</evidence>
<evidence type="ECO:0000313" key="4">
    <source>
        <dbReference type="EMBL" id="ROQ20782.1"/>
    </source>
</evidence>
<name>A0A3N1NPJ9_9GAMM</name>
<dbReference type="FunFam" id="1.10.8.350:FF:000001">
    <property type="entry name" value="Lytic murein transglycosylase B"/>
    <property type="match status" value="1"/>
</dbReference>
<dbReference type="Gene3D" id="1.10.101.10">
    <property type="entry name" value="PGBD-like superfamily/PGBD"/>
    <property type="match status" value="1"/>
</dbReference>
<dbReference type="PANTHER" id="PTHR30163:SF8">
    <property type="entry name" value="LYTIC MUREIN TRANSGLYCOSYLASE"/>
    <property type="match status" value="1"/>
</dbReference>
<dbReference type="InterPro" id="IPR043426">
    <property type="entry name" value="MltB-like"/>
</dbReference>
<dbReference type="InterPro" id="IPR002477">
    <property type="entry name" value="Peptidoglycan-bd-like"/>
</dbReference>
<dbReference type="OrthoDB" id="9772911at2"/>
<dbReference type="EMBL" id="RJUK01000001">
    <property type="protein sequence ID" value="ROQ20782.1"/>
    <property type="molecule type" value="Genomic_DNA"/>
</dbReference>
<comment type="caution">
    <text evidence="4">The sequence shown here is derived from an EMBL/GenBank/DDBJ whole genome shotgun (WGS) entry which is preliminary data.</text>
</comment>
<dbReference type="InterPro" id="IPR011970">
    <property type="entry name" value="MltB_2"/>
</dbReference>
<dbReference type="Gene3D" id="1.10.8.350">
    <property type="entry name" value="Bacterial muramidase"/>
    <property type="match status" value="1"/>
</dbReference>
<dbReference type="NCBIfam" id="TIGR02283">
    <property type="entry name" value="MltB_2"/>
    <property type="match status" value="1"/>
</dbReference>
<evidence type="ECO:0000313" key="5">
    <source>
        <dbReference type="Proteomes" id="UP000273643"/>
    </source>
</evidence>
<dbReference type="InterPro" id="IPR031304">
    <property type="entry name" value="SLT_2"/>
</dbReference>
<evidence type="ECO:0000256" key="1">
    <source>
        <dbReference type="SAM" id="SignalP"/>
    </source>
</evidence>
<proteinExistence type="predicted"/>
<dbReference type="SUPFAM" id="SSF47090">
    <property type="entry name" value="PGBD-like"/>
    <property type="match status" value="1"/>
</dbReference>
<protein>
    <submittedName>
        <fullName evidence="4">Membrane-bound lytic murein transglycosylase B</fullName>
    </submittedName>
</protein>
<dbReference type="PANTHER" id="PTHR30163">
    <property type="entry name" value="MEMBRANE-BOUND LYTIC MUREIN TRANSGLYCOSYLASE B"/>
    <property type="match status" value="1"/>
</dbReference>
<feature type="signal peptide" evidence="1">
    <location>
        <begin position="1"/>
        <end position="22"/>
    </location>
</feature>
<dbReference type="InterPro" id="IPR036366">
    <property type="entry name" value="PGBDSf"/>
</dbReference>
<dbReference type="CDD" id="cd13399">
    <property type="entry name" value="Slt35-like"/>
    <property type="match status" value="1"/>
</dbReference>
<dbReference type="SUPFAM" id="SSF53955">
    <property type="entry name" value="Lysozyme-like"/>
    <property type="match status" value="1"/>
</dbReference>
<feature type="chain" id="PRO_5017963915" evidence="1">
    <location>
        <begin position="23"/>
        <end position="399"/>
    </location>
</feature>
<feature type="domain" description="Transglycosylase SLT" evidence="3">
    <location>
        <begin position="28"/>
        <end position="319"/>
    </location>
</feature>
<dbReference type="Pfam" id="PF01471">
    <property type="entry name" value="PG_binding_1"/>
    <property type="match status" value="1"/>
</dbReference>
<feature type="domain" description="Peptidoglycan binding-like" evidence="2">
    <location>
        <begin position="340"/>
        <end position="395"/>
    </location>
</feature>
<keyword evidence="1" id="KW-0732">Signal</keyword>
<dbReference type="InterPro" id="IPR036365">
    <property type="entry name" value="PGBD-like_sf"/>
</dbReference>
<dbReference type="RefSeq" id="WP_123637881.1">
    <property type="nucleotide sequence ID" value="NZ_RJUK01000001.1"/>
</dbReference>
<reference evidence="4 5" key="1">
    <citation type="submission" date="2018-11" db="EMBL/GenBank/DDBJ databases">
        <title>Genomic Encyclopedia of Type Strains, Phase IV (KMG-IV): sequencing the most valuable type-strain genomes for metagenomic binning, comparative biology and taxonomic classification.</title>
        <authorList>
            <person name="Goeker M."/>
        </authorList>
    </citation>
    <scope>NUCLEOTIDE SEQUENCE [LARGE SCALE GENOMIC DNA]</scope>
    <source>
        <strain evidence="4 5">DSM 16974</strain>
    </source>
</reference>
<dbReference type="GO" id="GO:0009253">
    <property type="term" value="P:peptidoglycan catabolic process"/>
    <property type="evidence" value="ECO:0007669"/>
    <property type="project" value="TreeGrafter"/>
</dbReference>